<organism evidence="1 2">
    <name type="scientific">Serratia quinivorans</name>
    <dbReference type="NCBI Taxonomy" id="137545"/>
    <lineage>
        <taxon>Bacteria</taxon>
        <taxon>Pseudomonadati</taxon>
        <taxon>Pseudomonadota</taxon>
        <taxon>Gammaproteobacteria</taxon>
        <taxon>Enterobacterales</taxon>
        <taxon>Yersiniaceae</taxon>
        <taxon>Serratia</taxon>
    </lineage>
</organism>
<dbReference type="EMBL" id="JBFQXQ010000040">
    <property type="protein sequence ID" value="MEX3175453.1"/>
    <property type="molecule type" value="Genomic_DNA"/>
</dbReference>
<gene>
    <name evidence="1" type="ORF">AB4M04_25700</name>
</gene>
<dbReference type="Proteomes" id="UP001558101">
    <property type="component" value="Unassembled WGS sequence"/>
</dbReference>
<protein>
    <submittedName>
        <fullName evidence="1">Uncharacterized protein</fullName>
    </submittedName>
</protein>
<comment type="caution">
    <text evidence="1">The sequence shown here is derived from an EMBL/GenBank/DDBJ whole genome shotgun (WGS) entry which is preliminary data.</text>
</comment>
<reference evidence="1 2" key="1">
    <citation type="submission" date="2024-07" db="EMBL/GenBank/DDBJ databases">
        <title>Genomes of novel Serratia strains from suburban soil.</title>
        <authorList>
            <person name="Markert E.X."/>
            <person name="Severe K."/>
            <person name="Severe L."/>
            <person name="Twing K.I."/>
            <person name="Ward L.M."/>
        </authorList>
    </citation>
    <scope>NUCLEOTIDE SEQUENCE [LARGE SCALE GENOMIC DNA]</scope>
    <source>
        <strain evidence="1 2">3C-UT</strain>
    </source>
</reference>
<evidence type="ECO:0000313" key="1">
    <source>
        <dbReference type="EMBL" id="MEX3175453.1"/>
    </source>
</evidence>
<name>A0ABV3UR88_9GAMM</name>
<sequence>MGNDIAGLNDSITKQQKQQSTQQQILARQLDAACRQVEHSAVQLMLSGE</sequence>
<evidence type="ECO:0000313" key="2">
    <source>
        <dbReference type="Proteomes" id="UP001558101"/>
    </source>
</evidence>
<proteinExistence type="predicted"/>
<keyword evidence="2" id="KW-1185">Reference proteome</keyword>
<accession>A0ABV3UR88</accession>
<dbReference type="RefSeq" id="WP_368454586.1">
    <property type="nucleotide sequence ID" value="NZ_JBFQXQ010000040.1"/>
</dbReference>